<keyword evidence="2" id="KW-1185">Reference proteome</keyword>
<dbReference type="OrthoDB" id="9975758at2759"/>
<reference evidence="1" key="1">
    <citation type="submission" date="2021-10" db="EMBL/GenBank/DDBJ databases">
        <authorList>
            <person name="Piombo E."/>
        </authorList>
    </citation>
    <scope>NUCLEOTIDE SEQUENCE</scope>
</reference>
<proteinExistence type="predicted"/>
<name>A0A9N9ZB07_9HYPO</name>
<accession>A0A9N9ZB07</accession>
<dbReference type="EMBL" id="CABFOC020000043">
    <property type="protein sequence ID" value="CAH0052004.1"/>
    <property type="molecule type" value="Genomic_DNA"/>
</dbReference>
<evidence type="ECO:0000313" key="2">
    <source>
        <dbReference type="Proteomes" id="UP000775872"/>
    </source>
</evidence>
<dbReference type="Proteomes" id="UP000775872">
    <property type="component" value="Unassembled WGS sequence"/>
</dbReference>
<comment type="caution">
    <text evidence="1">The sequence shown here is derived from an EMBL/GenBank/DDBJ whole genome shotgun (WGS) entry which is preliminary data.</text>
</comment>
<protein>
    <submittedName>
        <fullName evidence="1">Uncharacterized protein</fullName>
    </submittedName>
</protein>
<dbReference type="AlphaFoldDB" id="A0A9N9ZB07"/>
<sequence length="187" mass="20259">MPQPFAARSTSLLGKTNAAGKVDHLPGFNDLGHKWMMAASSSSLWLDQKQGISVTYVDTTQSSNTASSLNDQTTYTTIGSLKQTTTMGVSTPLDSHPGLFNWRGAGWLRMVSAQWEVVGFGTIKGGDSLVLVVAAAKTLFSPQGLSVYYREGHPISGEDVDWVKNGIRELDDPVLTAEVDLRQYSYV</sequence>
<organism evidence="1 2">
    <name type="scientific">Clonostachys solani</name>
    <dbReference type="NCBI Taxonomy" id="160281"/>
    <lineage>
        <taxon>Eukaryota</taxon>
        <taxon>Fungi</taxon>
        <taxon>Dikarya</taxon>
        <taxon>Ascomycota</taxon>
        <taxon>Pezizomycotina</taxon>
        <taxon>Sordariomycetes</taxon>
        <taxon>Hypocreomycetidae</taxon>
        <taxon>Hypocreales</taxon>
        <taxon>Bionectriaceae</taxon>
        <taxon>Clonostachys</taxon>
    </lineage>
</organism>
<evidence type="ECO:0000313" key="1">
    <source>
        <dbReference type="EMBL" id="CAH0052004.1"/>
    </source>
</evidence>
<gene>
    <name evidence="1" type="ORF">CSOL1703_00014936</name>
</gene>